<feature type="transmembrane region" description="Helical" evidence="1">
    <location>
        <begin position="23"/>
        <end position="45"/>
    </location>
</feature>
<dbReference type="Proteomes" id="UP000450676">
    <property type="component" value="Unassembled WGS sequence"/>
</dbReference>
<dbReference type="AlphaFoldDB" id="A0A7X4KL78"/>
<dbReference type="NCBIfam" id="TIGR02532">
    <property type="entry name" value="IV_pilin_GFxxxE"/>
    <property type="match status" value="1"/>
</dbReference>
<keyword evidence="1" id="KW-0812">Transmembrane</keyword>
<dbReference type="InterPro" id="IPR045584">
    <property type="entry name" value="Pilin-like"/>
</dbReference>
<dbReference type="InterPro" id="IPR012902">
    <property type="entry name" value="N_methyl_site"/>
</dbReference>
<reference evidence="2 3" key="1">
    <citation type="submission" date="2019-12" db="EMBL/GenBank/DDBJ databases">
        <title>Novel species isolated from a subtropical stream in China.</title>
        <authorList>
            <person name="Lu H."/>
        </authorList>
    </citation>
    <scope>NUCLEOTIDE SEQUENCE [LARGE SCALE GENOMIC DNA]</scope>
    <source>
        <strain evidence="2 3">FT127W</strain>
    </source>
</reference>
<organism evidence="2 3">
    <name type="scientific">Pseudoduganella aquatica</name>
    <dbReference type="NCBI Taxonomy" id="2660641"/>
    <lineage>
        <taxon>Bacteria</taxon>
        <taxon>Pseudomonadati</taxon>
        <taxon>Pseudomonadota</taxon>
        <taxon>Betaproteobacteria</taxon>
        <taxon>Burkholderiales</taxon>
        <taxon>Oxalobacteraceae</taxon>
        <taxon>Telluria group</taxon>
        <taxon>Pseudoduganella</taxon>
    </lineage>
</organism>
<dbReference type="SUPFAM" id="SSF54523">
    <property type="entry name" value="Pili subunits"/>
    <property type="match status" value="1"/>
</dbReference>
<dbReference type="EMBL" id="WWCU01000010">
    <property type="protein sequence ID" value="MYN07899.1"/>
    <property type="molecule type" value="Genomic_DNA"/>
</dbReference>
<name>A0A7X4KL78_9BURK</name>
<proteinExistence type="predicted"/>
<evidence type="ECO:0000313" key="3">
    <source>
        <dbReference type="Proteomes" id="UP000450676"/>
    </source>
</evidence>
<accession>A0A7X4KL78</accession>
<keyword evidence="1" id="KW-1133">Transmembrane helix</keyword>
<dbReference type="Gene3D" id="3.30.700.10">
    <property type="entry name" value="Glycoprotein, Type 4 Pilin"/>
    <property type="match status" value="1"/>
</dbReference>
<gene>
    <name evidence="2" type="ORF">GTP77_11190</name>
</gene>
<evidence type="ECO:0000313" key="2">
    <source>
        <dbReference type="EMBL" id="MYN07899.1"/>
    </source>
</evidence>
<evidence type="ECO:0000256" key="1">
    <source>
        <dbReference type="SAM" id="Phobius"/>
    </source>
</evidence>
<comment type="caution">
    <text evidence="2">The sequence shown here is derived from an EMBL/GenBank/DDBJ whole genome shotgun (WGS) entry which is preliminary data.</text>
</comment>
<keyword evidence="3" id="KW-1185">Reference proteome</keyword>
<sequence length="185" mass="19280">MTHLSLSVVAGLTELPGRKSGQFGFTLVELIIVIVLAGILGAVAVPRLFDQRNFGAVAYSDQVRGLIRYGQKLAIAQNRNVFVRLDGASAALCFDAACAQRVLPAAGGNSGSSATLQRCGNSTAWACEGVPSGLSITAYSTFYFDASGEPFLASSSQSLPTQTIVIAGDGLNHNVVVTTQTGYVY</sequence>
<keyword evidence="1" id="KW-0472">Membrane</keyword>
<dbReference type="RefSeq" id="WP_161072242.1">
    <property type="nucleotide sequence ID" value="NZ_CP086370.1"/>
</dbReference>
<dbReference type="Pfam" id="PF07963">
    <property type="entry name" value="N_methyl"/>
    <property type="match status" value="1"/>
</dbReference>
<protein>
    <submittedName>
        <fullName evidence="2">Prepilin-type N-terminal cleavage/methylation domain-containing protein</fullName>
    </submittedName>
</protein>